<organism evidence="10 11">
    <name type="scientific">Exophiala sideris</name>
    <dbReference type="NCBI Taxonomy" id="1016849"/>
    <lineage>
        <taxon>Eukaryota</taxon>
        <taxon>Fungi</taxon>
        <taxon>Dikarya</taxon>
        <taxon>Ascomycota</taxon>
        <taxon>Pezizomycotina</taxon>
        <taxon>Eurotiomycetes</taxon>
        <taxon>Chaetothyriomycetidae</taxon>
        <taxon>Chaetothyriales</taxon>
        <taxon>Herpotrichiellaceae</taxon>
        <taxon>Exophiala</taxon>
    </lineage>
</organism>
<dbReference type="GO" id="GO:0008270">
    <property type="term" value="F:zinc ion binding"/>
    <property type="evidence" value="ECO:0007669"/>
    <property type="project" value="UniProtKB-KW"/>
</dbReference>
<dbReference type="PROSITE" id="PS50157">
    <property type="entry name" value="ZINC_FINGER_C2H2_2"/>
    <property type="match status" value="2"/>
</dbReference>
<feature type="domain" description="C2H2-type" evidence="9">
    <location>
        <begin position="43"/>
        <end position="67"/>
    </location>
</feature>
<dbReference type="GO" id="GO:0006351">
    <property type="term" value="P:DNA-templated transcription"/>
    <property type="evidence" value="ECO:0007669"/>
    <property type="project" value="InterPro"/>
</dbReference>
<evidence type="ECO:0000256" key="3">
    <source>
        <dbReference type="ARBA" id="ARBA00022737"/>
    </source>
</evidence>
<dbReference type="PANTHER" id="PTHR40626">
    <property type="entry name" value="MIP31509P"/>
    <property type="match status" value="1"/>
</dbReference>
<evidence type="ECO:0000256" key="5">
    <source>
        <dbReference type="ARBA" id="ARBA00022833"/>
    </source>
</evidence>
<evidence type="ECO:0000313" key="11">
    <source>
        <dbReference type="Proteomes" id="UP000053599"/>
    </source>
</evidence>
<dbReference type="Pfam" id="PF04082">
    <property type="entry name" value="Fungal_trans"/>
    <property type="match status" value="1"/>
</dbReference>
<protein>
    <recommendedName>
        <fullName evidence="9">C2H2-type domain-containing protein</fullName>
    </recommendedName>
</protein>
<dbReference type="AlphaFoldDB" id="A0A0D1YSV6"/>
<dbReference type="InterPro" id="IPR007219">
    <property type="entry name" value="XnlR_reg_dom"/>
</dbReference>
<dbReference type="EMBL" id="KN846954">
    <property type="protein sequence ID" value="KIV77978.1"/>
    <property type="molecule type" value="Genomic_DNA"/>
</dbReference>
<dbReference type="GO" id="GO:0000978">
    <property type="term" value="F:RNA polymerase II cis-regulatory region sequence-specific DNA binding"/>
    <property type="evidence" value="ECO:0007669"/>
    <property type="project" value="InterPro"/>
</dbReference>
<evidence type="ECO:0000256" key="6">
    <source>
        <dbReference type="ARBA" id="ARBA00023242"/>
    </source>
</evidence>
<keyword evidence="3" id="KW-0677">Repeat</keyword>
<dbReference type="SMART" id="SM00355">
    <property type="entry name" value="ZnF_C2H2"/>
    <property type="match status" value="2"/>
</dbReference>
<dbReference type="InterPro" id="IPR036236">
    <property type="entry name" value="Znf_C2H2_sf"/>
</dbReference>
<keyword evidence="2" id="KW-0479">Metal-binding</keyword>
<gene>
    <name evidence="10" type="ORF">PV11_09750</name>
</gene>
<accession>A0A0D1YSV6</accession>
<feature type="compositionally biased region" description="Low complexity" evidence="8">
    <location>
        <begin position="101"/>
        <end position="111"/>
    </location>
</feature>
<keyword evidence="5" id="KW-0862">Zinc</keyword>
<evidence type="ECO:0000256" key="4">
    <source>
        <dbReference type="ARBA" id="ARBA00022771"/>
    </source>
</evidence>
<evidence type="ECO:0000256" key="7">
    <source>
        <dbReference type="PROSITE-ProRule" id="PRU00042"/>
    </source>
</evidence>
<dbReference type="GO" id="GO:0005634">
    <property type="term" value="C:nucleus"/>
    <property type="evidence" value="ECO:0007669"/>
    <property type="project" value="UniProtKB-SubCell"/>
</dbReference>
<evidence type="ECO:0000256" key="2">
    <source>
        <dbReference type="ARBA" id="ARBA00022723"/>
    </source>
</evidence>
<reference evidence="10 11" key="1">
    <citation type="submission" date="2015-01" db="EMBL/GenBank/DDBJ databases">
        <title>The Genome Sequence of Exophiala sideris CBS121828.</title>
        <authorList>
            <consortium name="The Broad Institute Genomics Platform"/>
            <person name="Cuomo C."/>
            <person name="de Hoog S."/>
            <person name="Gorbushina A."/>
            <person name="Stielow B."/>
            <person name="Teixiera M."/>
            <person name="Abouelleil A."/>
            <person name="Chapman S.B."/>
            <person name="Priest M."/>
            <person name="Young S.K."/>
            <person name="Wortman J."/>
            <person name="Nusbaum C."/>
            <person name="Birren B."/>
        </authorList>
    </citation>
    <scope>NUCLEOTIDE SEQUENCE [LARGE SCALE GENOMIC DNA]</scope>
    <source>
        <strain evidence="10 11">CBS 121828</strain>
    </source>
</reference>
<feature type="domain" description="C2H2-type" evidence="9">
    <location>
        <begin position="12"/>
        <end position="40"/>
    </location>
</feature>
<evidence type="ECO:0000313" key="10">
    <source>
        <dbReference type="EMBL" id="KIV77978.1"/>
    </source>
</evidence>
<feature type="compositionally biased region" description="Polar residues" evidence="8">
    <location>
        <begin position="90"/>
        <end position="100"/>
    </location>
</feature>
<dbReference type="SUPFAM" id="SSF57667">
    <property type="entry name" value="beta-beta-alpha zinc fingers"/>
    <property type="match status" value="1"/>
</dbReference>
<dbReference type="OrthoDB" id="1405595at2759"/>
<proteinExistence type="predicted"/>
<dbReference type="InterPro" id="IPR051059">
    <property type="entry name" value="VerF-like"/>
</dbReference>
<dbReference type="Proteomes" id="UP000053599">
    <property type="component" value="Unassembled WGS sequence"/>
</dbReference>
<dbReference type="InterPro" id="IPR013087">
    <property type="entry name" value="Znf_C2H2_type"/>
</dbReference>
<keyword evidence="6" id="KW-0539">Nucleus</keyword>
<name>A0A0D1YSV6_9EURO</name>
<evidence type="ECO:0000256" key="1">
    <source>
        <dbReference type="ARBA" id="ARBA00004123"/>
    </source>
</evidence>
<keyword evidence="4 7" id="KW-0863">Zinc-finger</keyword>
<dbReference type="STRING" id="1016849.A0A0D1YSV6"/>
<dbReference type="HOGENOM" id="CLU_009184_0_0_1"/>
<dbReference type="CDD" id="cd12148">
    <property type="entry name" value="fungal_TF_MHR"/>
    <property type="match status" value="1"/>
</dbReference>
<feature type="region of interest" description="Disordered" evidence="8">
    <location>
        <begin position="68"/>
        <end position="121"/>
    </location>
</feature>
<dbReference type="GO" id="GO:0000785">
    <property type="term" value="C:chromatin"/>
    <property type="evidence" value="ECO:0007669"/>
    <property type="project" value="TreeGrafter"/>
</dbReference>
<evidence type="ECO:0000259" key="9">
    <source>
        <dbReference type="PROSITE" id="PS50157"/>
    </source>
</evidence>
<comment type="subcellular location">
    <subcellularLocation>
        <location evidence="1">Nucleus</location>
    </subcellularLocation>
</comment>
<evidence type="ECO:0000256" key="8">
    <source>
        <dbReference type="SAM" id="MobiDB-lite"/>
    </source>
</evidence>
<dbReference type="Pfam" id="PF00096">
    <property type="entry name" value="zf-C2H2"/>
    <property type="match status" value="2"/>
</dbReference>
<dbReference type="PROSITE" id="PS00028">
    <property type="entry name" value="ZINC_FINGER_C2H2_1"/>
    <property type="match status" value="2"/>
</dbReference>
<dbReference type="GO" id="GO:0000981">
    <property type="term" value="F:DNA-binding transcription factor activity, RNA polymerase II-specific"/>
    <property type="evidence" value="ECO:0007669"/>
    <property type="project" value="InterPro"/>
</dbReference>
<dbReference type="PANTHER" id="PTHR40626:SF11">
    <property type="entry name" value="ZINC FINGER PROTEIN YPR022C"/>
    <property type="match status" value="1"/>
</dbReference>
<sequence length="902" mass="101097">MRAVAEAPKKSYVCNECGQVLSRQDHLERHRLTAHTQRDGGQDLCTECGRRFTRRDVLIRHLRVVHAISSRPRPKGRPRKSAPEARKSISESSSGAPQAINNEHNANGNGNPDQGSQEAGAIDVGSTPLLTTESSHRMNGGNTWPLAGNTGTTLMNDASHNTNGFSLFARDAPTIDNGLFSIDSWPDFEGNVSLLGWMNEEGQNHSSTSVPGLSMTDSYMQGFDDQFRLLSGQNQLNAPIMRTGPVQQAAQSTNIHQALPRESLPTPSTCQTTEPAPLEEVADPVSVERDVDSNPWPFEWHATKDDQKLVLPVLRSTNSQRARNSTQLTGSEATQRDLQFFGAMDTLDTTKRANIVQLLSLPLTRTPWQEDVSILRSLPSPDILHHLIDLYFLHFHELWPIIHQPTFNVSKAPTIQILSMACIGACYSGLDNSLDFADNLAELCRRTSSWMAEHDPQFLRSPSYGVSLLLQHIHAIGSGSRRLFEMTDSSRSRLVSIGRHMNLFSAGLQASRPGLSSGTGDRYDNWLEWVKREQIKRLIWFIFEFDCFYTAFSKQPPCIKFEELPPDFPCEELHWEAPTAYAWASSPYQTPPRGLPTMQTLRALLSRDADIVFSLKPFDHLSKRLLLRCLGRCLESIQEQMESGVYNVLWEDSAGRAVMAATRSRISKSVMSVYQSSWEEISQGTSLRVALRIAIAAHYSHIFAAGRLTGLTTRVARRRAGEHNASRILPNSANSGRNTPHDDEFIKAAFREDPRSIRELMWHASQVIYLQRRHPFNTPHEPLSVFLAGLSLWAFLKYFDPESGDAQSGVSVQLDEPSFCSPPETRQAIKDWIEKGGKTYLEGVGDVRSPDAPKRILTLCVNMTRRLQVWRMASKVSEIFARLLQREDREYDEKGSPGANMA</sequence>
<dbReference type="Gene3D" id="3.30.160.60">
    <property type="entry name" value="Classic Zinc Finger"/>
    <property type="match status" value="2"/>
</dbReference>